<dbReference type="InterPro" id="IPR020806">
    <property type="entry name" value="PKS_PP-bd"/>
</dbReference>
<dbReference type="Pfam" id="PF00501">
    <property type="entry name" value="AMP-binding"/>
    <property type="match status" value="2"/>
</dbReference>
<dbReference type="GO" id="GO:0003824">
    <property type="term" value="F:catalytic activity"/>
    <property type="evidence" value="ECO:0007669"/>
    <property type="project" value="InterPro"/>
</dbReference>
<reference evidence="6" key="1">
    <citation type="journal article" date="2014" name="Int. J. Syst. Evol. Microbiol.">
        <title>Complete genome sequence of Corynebacterium casei LMG S-19264T (=DSM 44701T), isolated from a smear-ripened cheese.</title>
        <authorList>
            <consortium name="US DOE Joint Genome Institute (JGI-PGF)"/>
            <person name="Walter F."/>
            <person name="Albersmeier A."/>
            <person name="Kalinowski J."/>
            <person name="Ruckert C."/>
        </authorList>
    </citation>
    <scope>NUCLEOTIDE SEQUENCE</scope>
    <source>
        <strain evidence="6">KCTC 12711</strain>
    </source>
</reference>
<dbReference type="SUPFAM" id="SSF52777">
    <property type="entry name" value="CoA-dependent acyltransferases"/>
    <property type="match status" value="4"/>
</dbReference>
<evidence type="ECO:0000259" key="5">
    <source>
        <dbReference type="PROSITE" id="PS50075"/>
    </source>
</evidence>
<dbReference type="Gene3D" id="3.40.50.12780">
    <property type="entry name" value="N-terminal domain of ligase-like"/>
    <property type="match status" value="2"/>
</dbReference>
<dbReference type="PROSITE" id="PS00455">
    <property type="entry name" value="AMP_BINDING"/>
    <property type="match status" value="2"/>
</dbReference>
<dbReference type="InterPro" id="IPR010071">
    <property type="entry name" value="AA_adenyl_dom"/>
</dbReference>
<dbReference type="Gene3D" id="3.30.300.30">
    <property type="match status" value="2"/>
</dbReference>
<dbReference type="GO" id="GO:0044550">
    <property type="term" value="P:secondary metabolite biosynthetic process"/>
    <property type="evidence" value="ECO:0007669"/>
    <property type="project" value="TreeGrafter"/>
</dbReference>
<feature type="domain" description="Carrier" evidence="5">
    <location>
        <begin position="2121"/>
        <end position="2198"/>
    </location>
</feature>
<dbReference type="Gene3D" id="3.40.50.1820">
    <property type="entry name" value="alpha/beta hydrolase"/>
    <property type="match status" value="1"/>
</dbReference>
<dbReference type="PANTHER" id="PTHR45527:SF1">
    <property type="entry name" value="FATTY ACID SYNTHASE"/>
    <property type="match status" value="1"/>
</dbReference>
<name>A0A918RPP9_9GAMM</name>
<dbReference type="InterPro" id="IPR020802">
    <property type="entry name" value="TesA-like"/>
</dbReference>
<comment type="caution">
    <text evidence="6">The sequence shown here is derived from an EMBL/GenBank/DDBJ whole genome shotgun (WGS) entry which is preliminary data.</text>
</comment>
<dbReference type="InterPro" id="IPR029058">
    <property type="entry name" value="AB_hydrolase_fold"/>
</dbReference>
<dbReference type="SUPFAM" id="SSF56801">
    <property type="entry name" value="Acetyl-CoA synthetase-like"/>
    <property type="match status" value="2"/>
</dbReference>
<keyword evidence="7" id="KW-1185">Reference proteome</keyword>
<evidence type="ECO:0000256" key="3">
    <source>
        <dbReference type="ARBA" id="ARBA00022553"/>
    </source>
</evidence>
<dbReference type="PANTHER" id="PTHR45527">
    <property type="entry name" value="NONRIBOSOMAL PEPTIDE SYNTHETASE"/>
    <property type="match status" value="1"/>
</dbReference>
<dbReference type="InterPro" id="IPR006162">
    <property type="entry name" value="Ppantetheine_attach_site"/>
</dbReference>
<dbReference type="Pfam" id="PF00668">
    <property type="entry name" value="Condensation"/>
    <property type="match status" value="2"/>
</dbReference>
<feature type="domain" description="Carrier" evidence="5">
    <location>
        <begin position="1044"/>
        <end position="1121"/>
    </location>
</feature>
<dbReference type="CDD" id="cd19531">
    <property type="entry name" value="LCL_NRPS-like"/>
    <property type="match status" value="2"/>
</dbReference>
<dbReference type="Proteomes" id="UP000614811">
    <property type="component" value="Unassembled WGS sequence"/>
</dbReference>
<sequence>MIHQILKEAADAGIELYSESGRLKARAANGVMSAEIKARIAEHKAALLDYLQDREQGQVVDADAARDIPRVERSAGHYYPASFAQERMWLTDQLAGESYHYNIFGAFEVSKGFDVDLAEAAFKAIIQRHEVLRTRVVYRGTEVLQTVEDDWHFEIERIDLDRTQNATEQTLTRCVNEHGYHEFDFAQARMLSVRYVAAPSKRILSICMPHIVSDGWSEAILIREFIEYYDALCESRTASLPQLEIQYLDYSVWQRAWLASTECETQRQYWCQRLEGMPLNHSLPIDGERKTRSNRVGQTIISRLDVAQSARLKSRAAAHGVTSFMLLHAALTLVLSRFSNAEDIIVGTPVSNRVNPLVEPLIGFFVNTLVLRSCCDENQTVGDFLKHIREVNVGAQQHQSIPFSYLVEQLNPERINGVSPLFQILFTMDTNDQVQLQLNGEALTPITQPDTSAKYDLTIAIIEEDSELRIAFNFDTALFKDTTMTRMLDALILVVQSIIDADEGAVLRDIPLPATRKLPQCQIIGTTQQRYHSLIDAFEQTAANTPQRLAVSDSTTALSYHEANQKANQLARFLKVKGVKQGDLIGLACERRADSFLGMLAIMKLGAAYVPFLPDAPKARLKHIFSDTQVRFALASVGTAKAISGLVPCVSLDSLDAMRVISALSDTNLGVDYDPETSLCYVIYTSGSTGKPKGVAITHANVSHYVQGLKLQFDIPDGLNYAVLSSIATDLGNTAICMSLTTGGTLRVASAETSLDRDLFLNFIQDQQIEFMKLTPSHFSALTGDEDGIARVQSQCHWVFFGGESIPVELRSRLRRAADQKGCRYVNHYGPTETTIGFCVNELDLEDTGVPPIGKPFGAGAYRLLDRYGRDVPPGVPGELYIAGPGLAQGYWRHPELTDAAFPILDGQRMYRTGDWVKQLDSGQLVFLGRIDHQLKIRGYRIELAEIEQTIVALLGLDSVVVRAVAGKPQQDPRLVAYYKNVPNSAAMLDVQPDWHAVLSGSLPSYMIPDAWVAVSEWPLTPNGKINVHALPEVTEAATTALESPVGAEELEMRNLWSDVLAVAPELIGRNSDFFAMGGHSLLAIRLISAVTERFNAAISIRDLFDQPVLSAFVACVLSAGQSDAQDAPRRVTQADQTIPLSFGQQLIWFIDQMEEGSAHYNMPSVLDLSGKFDPSIAEWALQQVVQRHAILRTRYHRTADMAEQAVQPHADFTLQVMDVSHLEPSARDQAVQNLITQDASTTFNLAEDTPVRAMFVRTAEDGGKLLFNMHHIASDGWSVRILVDEFRRFYNSRATGQELALPPLALQYGDFAVWQKARRQSAAFEQQLAYWEQQLLDLPASHSLPMLGPRPEKRSYVGAGVSCLLDQPVVDKLKALARQHSSTFFMVLHAGFTMLLSRYSHSEDIVVGTPVANRTHSSLEALIGFFVNTLVLRTRPDQAMTFVDLLQQVREVNLAAQANQEVPFELLVERLNPQRSVQTSPLFQILFTLDDVIGQPVELEGAMLTPEFYEEAVSKFELTVDATAVTQGYFFNFQYNTAIFSPDLIHQMATDFMRLLSCIADQPLCRLGAISHMSSTAARSAVDTINVTPAVPQATQSSQLYFDQYVAHHAKVAPNQPAIIDVDTVVTYAELDARIERLADFLVVQGLAVGDVAAVLLPRSTDLIVGMLAVMRAGGVYLATDTSAPSERNRQILTQSKAHWLLTNGTGFESSLETKVKVINLNAPEVMAGIDTTVPRVSSSVRSAPAEQVAYLIFTSGSTGEPKGVAVSHESLVSYIQATHELYGIQPGDRVLQFSSTAFDIFFEELSMAFSVGASLALRTDEMVAGGAHFWRKIDAFDISVMSLPTSFWQQLVTELDEDTELKLPQLHTLVLGGERLCNKLVKRWRACVGRQVRIINTYGPTEATIIASAYTITDKTDLEHAIPIGHNLPNSELLVLAPDQSLAPAGCVGELYIGGAGVALGYWQDDKRTQEAFVDNLPFRSSCRIYRTGDLVRVSDNQLHYVGRADNQVKLGGYRVELAEIERHLLRLSGVARAQVLAPVTPGTQRRRLCAYIEVSEHISPEDLPVDQIQQSLRRVLPNYMVPEFVWVLEQFPLTLNGKIDTARFPPITGGDLHKKVVSPRDEMELRLCEVWARLLNQKTEDISVDDDFFQLGGSSMLSIRLMLDINTEFNAGVSIHDIFSNTTLASMARCIAESTTGDAPLMTRLTSNASSQPKLFCVPGALGTAAVFHALSRHLPNFEIYAFNHRGVLDAHAPHTSLEQMVDAFAAEILKVQACGEFVLVGHSLGAKVAYELVRLMESLGHTARLVLLDSGFRWRLASEPAVSPSPPHNSDHGEARHQGQKVKQAMADFLLASVESPQARAQLVEKLDGVYSVHAQLSTSHVIDGGLQADVLAVYAAETVVAPLTEQARLTTGRVCMQTVPGEHDTMLMTDNAAQCAGVINDFLLTPSASDTRQKIA</sequence>
<dbReference type="InterPro" id="IPR041464">
    <property type="entry name" value="TubC_N"/>
</dbReference>
<keyword evidence="3" id="KW-0597">Phosphoprotein</keyword>
<dbReference type="InterPro" id="IPR044894">
    <property type="entry name" value="TubC_N_sf"/>
</dbReference>
<dbReference type="InterPro" id="IPR009081">
    <property type="entry name" value="PP-bd_ACP"/>
</dbReference>
<dbReference type="Gene3D" id="3.30.559.30">
    <property type="entry name" value="Nonribosomal peptide synthetase, condensation domain"/>
    <property type="match status" value="2"/>
</dbReference>
<keyword evidence="2" id="KW-0596">Phosphopantetheine</keyword>
<dbReference type="GO" id="GO:0043041">
    <property type="term" value="P:amino acid activation for nonribosomal peptide biosynthetic process"/>
    <property type="evidence" value="ECO:0007669"/>
    <property type="project" value="TreeGrafter"/>
</dbReference>
<dbReference type="Gene3D" id="1.10.10.1830">
    <property type="entry name" value="Non-ribosomal peptide synthase, adenylation domain"/>
    <property type="match status" value="1"/>
</dbReference>
<dbReference type="PROSITE" id="PS00012">
    <property type="entry name" value="PHOSPHOPANTETHEINE"/>
    <property type="match status" value="1"/>
</dbReference>
<comment type="cofactor">
    <cofactor evidence="1">
        <name>pantetheine 4'-phosphate</name>
        <dbReference type="ChEBI" id="CHEBI:47942"/>
    </cofactor>
</comment>
<dbReference type="SUPFAM" id="SSF47336">
    <property type="entry name" value="ACP-like"/>
    <property type="match status" value="2"/>
</dbReference>
<dbReference type="EMBL" id="BMXA01000002">
    <property type="protein sequence ID" value="GHA08201.1"/>
    <property type="molecule type" value="Genomic_DNA"/>
</dbReference>
<evidence type="ECO:0000256" key="1">
    <source>
        <dbReference type="ARBA" id="ARBA00001957"/>
    </source>
</evidence>
<evidence type="ECO:0000256" key="2">
    <source>
        <dbReference type="ARBA" id="ARBA00022450"/>
    </source>
</evidence>
<dbReference type="NCBIfam" id="TIGR01733">
    <property type="entry name" value="AA-adenyl-dom"/>
    <property type="match status" value="2"/>
</dbReference>
<dbReference type="SMART" id="SM00823">
    <property type="entry name" value="PKS_PP"/>
    <property type="match status" value="2"/>
</dbReference>
<dbReference type="GO" id="GO:0031177">
    <property type="term" value="F:phosphopantetheine binding"/>
    <property type="evidence" value="ECO:0007669"/>
    <property type="project" value="InterPro"/>
</dbReference>
<accession>A0A918RPP9</accession>
<dbReference type="Pfam" id="PF00975">
    <property type="entry name" value="Thioesterase"/>
    <property type="match status" value="1"/>
</dbReference>
<feature type="region of interest" description="Disordered" evidence="4">
    <location>
        <begin position="2324"/>
        <end position="2343"/>
    </location>
</feature>
<dbReference type="InterPro" id="IPR045851">
    <property type="entry name" value="AMP-bd_C_sf"/>
</dbReference>
<dbReference type="GO" id="GO:0005737">
    <property type="term" value="C:cytoplasm"/>
    <property type="evidence" value="ECO:0007669"/>
    <property type="project" value="TreeGrafter"/>
</dbReference>
<dbReference type="InterPro" id="IPR042099">
    <property type="entry name" value="ANL_N_sf"/>
</dbReference>
<dbReference type="InterPro" id="IPR000873">
    <property type="entry name" value="AMP-dep_synth/lig_dom"/>
</dbReference>
<dbReference type="RefSeq" id="WP_189399914.1">
    <property type="nucleotide sequence ID" value="NZ_BMXA01000002.1"/>
</dbReference>
<dbReference type="InterPro" id="IPR023213">
    <property type="entry name" value="CAT-like_dom_sf"/>
</dbReference>
<dbReference type="SUPFAM" id="SSF53474">
    <property type="entry name" value="alpha/beta-Hydrolases"/>
    <property type="match status" value="1"/>
</dbReference>
<reference evidence="6" key="2">
    <citation type="submission" date="2020-09" db="EMBL/GenBank/DDBJ databases">
        <authorList>
            <person name="Sun Q."/>
            <person name="Kim S."/>
        </authorList>
    </citation>
    <scope>NUCLEOTIDE SEQUENCE</scope>
    <source>
        <strain evidence="6">KCTC 12711</strain>
    </source>
</reference>
<organism evidence="6 7">
    <name type="scientific">Arenicella chitinivorans</name>
    <dbReference type="NCBI Taxonomy" id="1329800"/>
    <lineage>
        <taxon>Bacteria</taxon>
        <taxon>Pseudomonadati</taxon>
        <taxon>Pseudomonadota</taxon>
        <taxon>Gammaproteobacteria</taxon>
        <taxon>Arenicellales</taxon>
        <taxon>Arenicellaceae</taxon>
        <taxon>Arenicella</taxon>
    </lineage>
</organism>
<dbReference type="PROSITE" id="PS50075">
    <property type="entry name" value="CARRIER"/>
    <property type="match status" value="2"/>
</dbReference>
<dbReference type="InterPro" id="IPR001031">
    <property type="entry name" value="Thioesterase"/>
</dbReference>
<gene>
    <name evidence="6" type="primary">pvdD</name>
    <name evidence="6" type="ORF">GCM10008090_17560</name>
</gene>
<dbReference type="InterPro" id="IPR020845">
    <property type="entry name" value="AMP-binding_CS"/>
</dbReference>
<dbReference type="InterPro" id="IPR001242">
    <property type="entry name" value="Condensation_dom"/>
</dbReference>
<protein>
    <submittedName>
        <fullName evidence="6">Pyoverdine synthetase D</fullName>
    </submittedName>
</protein>
<evidence type="ECO:0000313" key="7">
    <source>
        <dbReference type="Proteomes" id="UP000614811"/>
    </source>
</evidence>
<evidence type="ECO:0000313" key="6">
    <source>
        <dbReference type="EMBL" id="GHA08201.1"/>
    </source>
</evidence>
<dbReference type="Pfam" id="PF18563">
    <property type="entry name" value="TubC_N"/>
    <property type="match status" value="1"/>
</dbReference>
<dbReference type="SMART" id="SM00824">
    <property type="entry name" value="PKS_TE"/>
    <property type="match status" value="1"/>
</dbReference>
<dbReference type="Pfam" id="PF00550">
    <property type="entry name" value="PP-binding"/>
    <property type="match status" value="2"/>
</dbReference>
<proteinExistence type="predicted"/>
<evidence type="ECO:0000256" key="4">
    <source>
        <dbReference type="SAM" id="MobiDB-lite"/>
    </source>
</evidence>
<dbReference type="InterPro" id="IPR036736">
    <property type="entry name" value="ACP-like_sf"/>
</dbReference>
<dbReference type="CDD" id="cd05930">
    <property type="entry name" value="A_NRPS"/>
    <property type="match status" value="2"/>
</dbReference>
<dbReference type="NCBIfam" id="NF003417">
    <property type="entry name" value="PRK04813.1"/>
    <property type="match status" value="2"/>
</dbReference>
<dbReference type="Gene3D" id="3.30.559.10">
    <property type="entry name" value="Chloramphenicol acetyltransferase-like domain"/>
    <property type="match status" value="2"/>
</dbReference>
<dbReference type="Gene3D" id="1.10.1200.10">
    <property type="entry name" value="ACP-like"/>
    <property type="match status" value="2"/>
</dbReference>